<feature type="domain" description="EamA" evidence="2">
    <location>
        <begin position="6"/>
        <end position="101"/>
    </location>
</feature>
<dbReference type="Pfam" id="PF00892">
    <property type="entry name" value="EamA"/>
    <property type="match status" value="1"/>
</dbReference>
<keyword evidence="1" id="KW-0812">Transmembrane</keyword>
<organism evidence="3 4">
    <name type="scientific">Cotonvirus japonicus</name>
    <dbReference type="NCBI Taxonomy" id="2811091"/>
    <lineage>
        <taxon>Viruses</taxon>
        <taxon>Varidnaviria</taxon>
        <taxon>Bamfordvirae</taxon>
        <taxon>Nucleocytoviricota</taxon>
        <taxon>Megaviricetes</taxon>
        <taxon>Imitervirales</taxon>
        <taxon>Mimiviridae</taxon>
        <taxon>Megamimivirinae</taxon>
        <taxon>Cotonvirus</taxon>
        <taxon>Cotonvirus japonicum</taxon>
    </lineage>
</organism>
<keyword evidence="4" id="KW-1185">Reference proteome</keyword>
<accession>A0ABM7NQZ8</accession>
<dbReference type="Proteomes" id="UP001321479">
    <property type="component" value="Segment"/>
</dbReference>
<protein>
    <submittedName>
        <fullName evidence="3">Membrane protein</fullName>
    </submittedName>
</protein>
<reference evidence="3 4" key="1">
    <citation type="submission" date="2021-02" db="EMBL/GenBank/DDBJ databases">
        <title>Cotonvirus japonicus, which uses Golgi apparatus of host cells for its virion factory, phylogenetically links tailed tupanvirus and icosahedral mimivirus.</title>
        <authorList>
            <person name="Takahashi H."/>
            <person name="Fukaya S."/>
            <person name="Song C."/>
            <person name="Murata K."/>
            <person name="Takemura M."/>
        </authorList>
    </citation>
    <scope>NUCLEOTIDE SEQUENCE [LARGE SCALE GENOMIC DNA]</scope>
</reference>
<evidence type="ECO:0000259" key="2">
    <source>
        <dbReference type="Pfam" id="PF00892"/>
    </source>
</evidence>
<dbReference type="GeneID" id="80557788"/>
<dbReference type="InterPro" id="IPR037185">
    <property type="entry name" value="EmrE-like"/>
</dbReference>
<dbReference type="InterPro" id="IPR000620">
    <property type="entry name" value="EamA_dom"/>
</dbReference>
<sequence>MNIWYIYLLTAIVAAVPLFMIQKYINTNNYIFLLITALLYLILIILYIIILKDHEISVIYPLTKILSIIIVVVFGYLFFNNKLCTKQIIGIIIGVIGIYLLCS</sequence>
<evidence type="ECO:0000256" key="1">
    <source>
        <dbReference type="SAM" id="Phobius"/>
    </source>
</evidence>
<feature type="transmembrane region" description="Helical" evidence="1">
    <location>
        <begin position="85"/>
        <end position="102"/>
    </location>
</feature>
<dbReference type="Gene3D" id="1.10.3730.20">
    <property type="match status" value="1"/>
</dbReference>
<dbReference type="SUPFAM" id="SSF103481">
    <property type="entry name" value="Multidrug resistance efflux transporter EmrE"/>
    <property type="match status" value="1"/>
</dbReference>
<name>A0ABM7NQZ8_9VIRU</name>
<feature type="transmembrane region" description="Helical" evidence="1">
    <location>
        <begin position="31"/>
        <end position="51"/>
    </location>
</feature>
<feature type="transmembrane region" description="Helical" evidence="1">
    <location>
        <begin position="5"/>
        <end position="25"/>
    </location>
</feature>
<evidence type="ECO:0000313" key="3">
    <source>
        <dbReference type="EMBL" id="BCS82583.1"/>
    </source>
</evidence>
<feature type="transmembrane region" description="Helical" evidence="1">
    <location>
        <begin position="58"/>
        <end position="79"/>
    </location>
</feature>
<keyword evidence="1" id="KW-1133">Transmembrane helix</keyword>
<dbReference type="RefSeq" id="YP_010841191.1">
    <property type="nucleotide sequence ID" value="NC_079139.1"/>
</dbReference>
<proteinExistence type="predicted"/>
<dbReference type="EMBL" id="AP024483">
    <property type="protein sequence ID" value="BCS82583.1"/>
    <property type="molecule type" value="Genomic_DNA"/>
</dbReference>
<keyword evidence="1" id="KW-0472">Membrane</keyword>
<evidence type="ECO:0000313" key="4">
    <source>
        <dbReference type="Proteomes" id="UP001321479"/>
    </source>
</evidence>